<gene>
    <name evidence="1" type="ORF">IAB31_10600</name>
</gene>
<comment type="caution">
    <text evidence="1">The sequence shown here is derived from an EMBL/GenBank/DDBJ whole genome shotgun (WGS) entry which is preliminary data.</text>
</comment>
<reference evidence="1" key="1">
    <citation type="submission" date="2020-10" db="EMBL/GenBank/DDBJ databases">
        <authorList>
            <person name="Gilroy R."/>
        </authorList>
    </citation>
    <scope>NUCLEOTIDE SEQUENCE</scope>
    <source>
        <strain evidence="1">ChiSjej4B22-8148</strain>
    </source>
</reference>
<sequence>MPYKNGICGTVKIQTHKPILAHSVIRLQGIEKRKDDLEVPDSQEWGIMGNRFKNKWSYRSFAFGREVAGYGFYRQNRKEYSKDSRETAERLSYRRRKYDSSDG</sequence>
<protein>
    <submittedName>
        <fullName evidence="1">Uncharacterized protein</fullName>
    </submittedName>
</protein>
<accession>A0A9D1D9Y3</accession>
<evidence type="ECO:0000313" key="2">
    <source>
        <dbReference type="Proteomes" id="UP000886757"/>
    </source>
</evidence>
<reference evidence="1" key="2">
    <citation type="journal article" date="2021" name="PeerJ">
        <title>Extensive microbial diversity within the chicken gut microbiome revealed by metagenomics and culture.</title>
        <authorList>
            <person name="Gilroy R."/>
            <person name="Ravi A."/>
            <person name="Getino M."/>
            <person name="Pursley I."/>
            <person name="Horton D.L."/>
            <person name="Alikhan N.F."/>
            <person name="Baker D."/>
            <person name="Gharbi K."/>
            <person name="Hall N."/>
            <person name="Watson M."/>
            <person name="Adriaenssens E.M."/>
            <person name="Foster-Nyarko E."/>
            <person name="Jarju S."/>
            <person name="Secka A."/>
            <person name="Antonio M."/>
            <person name="Oren A."/>
            <person name="Chaudhuri R.R."/>
            <person name="La Ragione R."/>
            <person name="Hildebrand F."/>
            <person name="Pallen M.J."/>
        </authorList>
    </citation>
    <scope>NUCLEOTIDE SEQUENCE</scope>
    <source>
        <strain evidence="1">ChiSjej4B22-8148</strain>
    </source>
</reference>
<proteinExistence type="predicted"/>
<dbReference type="EMBL" id="DVGK01000117">
    <property type="protein sequence ID" value="HIR14356.1"/>
    <property type="molecule type" value="Genomic_DNA"/>
</dbReference>
<evidence type="ECO:0000313" key="1">
    <source>
        <dbReference type="EMBL" id="HIR14356.1"/>
    </source>
</evidence>
<dbReference type="AlphaFoldDB" id="A0A9D1D9Y3"/>
<name>A0A9D1D9Y3_9FIRM</name>
<organism evidence="1 2">
    <name type="scientific">Candidatus Choladousia intestinavium</name>
    <dbReference type="NCBI Taxonomy" id="2840727"/>
    <lineage>
        <taxon>Bacteria</taxon>
        <taxon>Bacillati</taxon>
        <taxon>Bacillota</taxon>
        <taxon>Clostridia</taxon>
        <taxon>Lachnospirales</taxon>
        <taxon>Lachnospiraceae</taxon>
        <taxon>Lachnospiraceae incertae sedis</taxon>
        <taxon>Candidatus Choladousia</taxon>
    </lineage>
</organism>
<dbReference type="Proteomes" id="UP000886757">
    <property type="component" value="Unassembled WGS sequence"/>
</dbReference>